<dbReference type="KEGG" id="spar:SPRG_12541"/>
<dbReference type="EMBL" id="KK583266">
    <property type="protein sequence ID" value="KDO22562.1"/>
    <property type="molecule type" value="Genomic_DNA"/>
</dbReference>
<reference evidence="1 2" key="1">
    <citation type="journal article" date="2013" name="PLoS Genet.">
        <title>Distinctive expansion of potential virulence genes in the genome of the oomycete fish pathogen Saprolegnia parasitica.</title>
        <authorList>
            <person name="Jiang R.H."/>
            <person name="de Bruijn I."/>
            <person name="Haas B.J."/>
            <person name="Belmonte R."/>
            <person name="Lobach L."/>
            <person name="Christie J."/>
            <person name="van den Ackerveken G."/>
            <person name="Bottin A."/>
            <person name="Bulone V."/>
            <person name="Diaz-Moreno S.M."/>
            <person name="Dumas B."/>
            <person name="Fan L."/>
            <person name="Gaulin E."/>
            <person name="Govers F."/>
            <person name="Grenville-Briggs L.J."/>
            <person name="Horner N.R."/>
            <person name="Levin J.Z."/>
            <person name="Mammella M."/>
            <person name="Meijer H.J."/>
            <person name="Morris P."/>
            <person name="Nusbaum C."/>
            <person name="Oome S."/>
            <person name="Phillips A.J."/>
            <person name="van Rooyen D."/>
            <person name="Rzeszutek E."/>
            <person name="Saraiva M."/>
            <person name="Secombes C.J."/>
            <person name="Seidl M.F."/>
            <person name="Snel B."/>
            <person name="Stassen J.H."/>
            <person name="Sykes S."/>
            <person name="Tripathy S."/>
            <person name="van den Berg H."/>
            <person name="Vega-Arreguin J.C."/>
            <person name="Wawra S."/>
            <person name="Young S.K."/>
            <person name="Zeng Q."/>
            <person name="Dieguez-Uribeondo J."/>
            <person name="Russ C."/>
            <person name="Tyler B.M."/>
            <person name="van West P."/>
        </authorList>
    </citation>
    <scope>NUCLEOTIDE SEQUENCE [LARGE SCALE GENOMIC DNA]</scope>
    <source>
        <strain evidence="1 2">CBS 223.65</strain>
    </source>
</reference>
<sequence length="51" mass="5662">MKVCELQQSKRCSAPSWSLPYPTWTSAATNKSCLLALCKLLAFASFFAITF</sequence>
<dbReference type="RefSeq" id="XP_012206679.1">
    <property type="nucleotide sequence ID" value="XM_012351289.1"/>
</dbReference>
<name>A0A067C6X9_SAPPC</name>
<dbReference type="Proteomes" id="UP000030745">
    <property type="component" value="Unassembled WGS sequence"/>
</dbReference>
<evidence type="ECO:0000313" key="1">
    <source>
        <dbReference type="EMBL" id="KDO22562.1"/>
    </source>
</evidence>
<dbReference type="AlphaFoldDB" id="A0A067C6X9"/>
<dbReference type="VEuPathDB" id="FungiDB:SPRG_12541"/>
<gene>
    <name evidence="1" type="ORF">SPRG_12541</name>
</gene>
<dbReference type="GeneID" id="24134491"/>
<keyword evidence="2" id="KW-1185">Reference proteome</keyword>
<organism evidence="1 2">
    <name type="scientific">Saprolegnia parasitica (strain CBS 223.65)</name>
    <dbReference type="NCBI Taxonomy" id="695850"/>
    <lineage>
        <taxon>Eukaryota</taxon>
        <taxon>Sar</taxon>
        <taxon>Stramenopiles</taxon>
        <taxon>Oomycota</taxon>
        <taxon>Saprolegniomycetes</taxon>
        <taxon>Saprolegniales</taxon>
        <taxon>Saprolegniaceae</taxon>
        <taxon>Saprolegnia</taxon>
    </lineage>
</organism>
<evidence type="ECO:0000313" key="2">
    <source>
        <dbReference type="Proteomes" id="UP000030745"/>
    </source>
</evidence>
<protein>
    <submittedName>
        <fullName evidence="1">Uncharacterized protein</fullName>
    </submittedName>
</protein>
<proteinExistence type="predicted"/>
<accession>A0A067C6X9</accession>